<comment type="similarity">
    <text evidence="1">Belongs to the EIF1AD family.</text>
</comment>
<dbReference type="Pfam" id="PF01176">
    <property type="entry name" value="eIF-1a"/>
    <property type="match status" value="1"/>
</dbReference>
<dbReference type="SMART" id="SM00652">
    <property type="entry name" value="eIF1a"/>
    <property type="match status" value="1"/>
</dbReference>
<evidence type="ECO:0000313" key="6">
    <source>
        <dbReference type="Proteomes" id="UP000027195"/>
    </source>
</evidence>
<evidence type="ECO:0000256" key="2">
    <source>
        <dbReference type="ARBA" id="ARBA00022884"/>
    </source>
</evidence>
<dbReference type="SUPFAM" id="SSF50249">
    <property type="entry name" value="Nucleic acid-binding proteins"/>
    <property type="match status" value="1"/>
</dbReference>
<sequence length="154" mass="17593">MSNRKRQIQSLQSLDLPELKEKQILCQVQGPPKGSNHFDVWDGSELRVAELPARFRKSAWIKRGSYVIVELVDTSSTSKINGEIIQVLLAEHVKEWKKRGDWPLPDGEEDLAGKPDTEAAERESSEETVQIVDKSQDSDVETDEEPLWENPNRR</sequence>
<dbReference type="InterPro" id="IPR001253">
    <property type="entry name" value="TIF_eIF-1A"/>
</dbReference>
<evidence type="ECO:0000256" key="3">
    <source>
        <dbReference type="SAM" id="MobiDB-lite"/>
    </source>
</evidence>
<dbReference type="Gene3D" id="2.40.50.140">
    <property type="entry name" value="Nucleic acid-binding proteins"/>
    <property type="match status" value="1"/>
</dbReference>
<feature type="domain" description="S1-like" evidence="4">
    <location>
        <begin position="23"/>
        <end position="86"/>
    </location>
</feature>
<feature type="compositionally biased region" description="Acidic residues" evidence="3">
    <location>
        <begin position="138"/>
        <end position="147"/>
    </location>
</feature>
<keyword evidence="6" id="KW-1185">Reference proteome</keyword>
<dbReference type="InterPro" id="IPR006196">
    <property type="entry name" value="RNA-binding_domain_S1_IF1"/>
</dbReference>
<dbReference type="Proteomes" id="UP000027195">
    <property type="component" value="Unassembled WGS sequence"/>
</dbReference>
<dbReference type="GO" id="GO:0003743">
    <property type="term" value="F:translation initiation factor activity"/>
    <property type="evidence" value="ECO:0007669"/>
    <property type="project" value="InterPro"/>
</dbReference>
<dbReference type="HOGENOM" id="CLU_106477_3_0_1"/>
<name>A0A067MY90_BOTB1</name>
<feature type="compositionally biased region" description="Basic and acidic residues" evidence="3">
    <location>
        <begin position="111"/>
        <end position="125"/>
    </location>
</feature>
<accession>A0A067MY90</accession>
<gene>
    <name evidence="5" type="ORF">BOTBODRAFT_26739</name>
</gene>
<dbReference type="OrthoDB" id="1738325at2759"/>
<dbReference type="STRING" id="930990.A0A067MY90"/>
<evidence type="ECO:0000259" key="4">
    <source>
        <dbReference type="Pfam" id="PF01176"/>
    </source>
</evidence>
<dbReference type="AlphaFoldDB" id="A0A067MY90"/>
<dbReference type="InterPro" id="IPR039294">
    <property type="entry name" value="EIF1AD"/>
</dbReference>
<dbReference type="InParanoid" id="A0A067MY90"/>
<protein>
    <recommendedName>
        <fullName evidence="4">S1-like domain-containing protein</fullName>
    </recommendedName>
</protein>
<dbReference type="FunCoup" id="A0A067MY90">
    <property type="interactions" value="579"/>
</dbReference>
<dbReference type="GO" id="GO:0003723">
    <property type="term" value="F:RNA binding"/>
    <property type="evidence" value="ECO:0007669"/>
    <property type="project" value="UniProtKB-KW"/>
</dbReference>
<proteinExistence type="inferred from homology"/>
<evidence type="ECO:0000256" key="1">
    <source>
        <dbReference type="ARBA" id="ARBA00007340"/>
    </source>
</evidence>
<reference evidence="6" key="1">
    <citation type="journal article" date="2014" name="Proc. Natl. Acad. Sci. U.S.A.">
        <title>Extensive sampling of basidiomycete genomes demonstrates inadequacy of the white-rot/brown-rot paradigm for wood decay fungi.</title>
        <authorList>
            <person name="Riley R."/>
            <person name="Salamov A.A."/>
            <person name="Brown D.W."/>
            <person name="Nagy L.G."/>
            <person name="Floudas D."/>
            <person name="Held B.W."/>
            <person name="Levasseur A."/>
            <person name="Lombard V."/>
            <person name="Morin E."/>
            <person name="Otillar R."/>
            <person name="Lindquist E.A."/>
            <person name="Sun H."/>
            <person name="LaButti K.M."/>
            <person name="Schmutz J."/>
            <person name="Jabbour D."/>
            <person name="Luo H."/>
            <person name="Baker S.E."/>
            <person name="Pisabarro A.G."/>
            <person name="Walton J.D."/>
            <person name="Blanchette R.A."/>
            <person name="Henrissat B."/>
            <person name="Martin F."/>
            <person name="Cullen D."/>
            <person name="Hibbett D.S."/>
            <person name="Grigoriev I.V."/>
        </authorList>
    </citation>
    <scope>NUCLEOTIDE SEQUENCE [LARGE SCALE GENOMIC DNA]</scope>
    <source>
        <strain evidence="6">FD-172 SS1</strain>
    </source>
</reference>
<dbReference type="InterPro" id="IPR012340">
    <property type="entry name" value="NA-bd_OB-fold"/>
</dbReference>
<dbReference type="PANTHER" id="PTHR21641">
    <property type="entry name" value="TRANSLATION INITIATION FACTOR-RELATED"/>
    <property type="match status" value="1"/>
</dbReference>
<dbReference type="EMBL" id="KL198017">
    <property type="protein sequence ID" value="KDQ20723.1"/>
    <property type="molecule type" value="Genomic_DNA"/>
</dbReference>
<dbReference type="GO" id="GO:0005634">
    <property type="term" value="C:nucleus"/>
    <property type="evidence" value="ECO:0007669"/>
    <property type="project" value="TreeGrafter"/>
</dbReference>
<feature type="region of interest" description="Disordered" evidence="3">
    <location>
        <begin position="99"/>
        <end position="154"/>
    </location>
</feature>
<dbReference type="PANTHER" id="PTHR21641:SF0">
    <property type="entry name" value="RNA-BINDING PROTEIN EIF1AD-RELATED"/>
    <property type="match status" value="1"/>
</dbReference>
<evidence type="ECO:0000313" key="5">
    <source>
        <dbReference type="EMBL" id="KDQ20723.1"/>
    </source>
</evidence>
<keyword evidence="2" id="KW-0694">RNA-binding</keyword>
<organism evidence="5 6">
    <name type="scientific">Botryobasidium botryosum (strain FD-172 SS1)</name>
    <dbReference type="NCBI Taxonomy" id="930990"/>
    <lineage>
        <taxon>Eukaryota</taxon>
        <taxon>Fungi</taxon>
        <taxon>Dikarya</taxon>
        <taxon>Basidiomycota</taxon>
        <taxon>Agaricomycotina</taxon>
        <taxon>Agaricomycetes</taxon>
        <taxon>Cantharellales</taxon>
        <taxon>Botryobasidiaceae</taxon>
        <taxon>Botryobasidium</taxon>
    </lineage>
</organism>